<proteinExistence type="predicted"/>
<organism evidence="2 3">
    <name type="scientific">Triplophysa tibetana</name>
    <dbReference type="NCBI Taxonomy" id="1572043"/>
    <lineage>
        <taxon>Eukaryota</taxon>
        <taxon>Metazoa</taxon>
        <taxon>Chordata</taxon>
        <taxon>Craniata</taxon>
        <taxon>Vertebrata</taxon>
        <taxon>Euteleostomi</taxon>
        <taxon>Actinopterygii</taxon>
        <taxon>Neopterygii</taxon>
        <taxon>Teleostei</taxon>
        <taxon>Ostariophysi</taxon>
        <taxon>Cypriniformes</taxon>
        <taxon>Nemacheilidae</taxon>
        <taxon>Triplophysa</taxon>
    </lineage>
</organism>
<dbReference type="AlphaFoldDB" id="A0A5A9PKT3"/>
<dbReference type="EMBL" id="SOYY01000005">
    <property type="protein sequence ID" value="KAA0721357.1"/>
    <property type="molecule type" value="Genomic_DNA"/>
</dbReference>
<dbReference type="Proteomes" id="UP000324632">
    <property type="component" value="Chromosome 5"/>
</dbReference>
<dbReference type="EMBL" id="SOYY01000005">
    <property type="protein sequence ID" value="KAA0721619.1"/>
    <property type="molecule type" value="Genomic_DNA"/>
</dbReference>
<protein>
    <submittedName>
        <fullName evidence="2">Uncharacterized protein</fullName>
    </submittedName>
</protein>
<name>A0A5A9PKT3_9TELE</name>
<accession>A0A5A9PKT3</accession>
<evidence type="ECO:0000313" key="1">
    <source>
        <dbReference type="EMBL" id="KAA0721357.1"/>
    </source>
</evidence>
<gene>
    <name evidence="1" type="ORF">E1301_Tti020635</name>
    <name evidence="2" type="ORF">E1301_Tti023878</name>
</gene>
<evidence type="ECO:0000313" key="3">
    <source>
        <dbReference type="Proteomes" id="UP000324632"/>
    </source>
</evidence>
<reference evidence="2 3" key="1">
    <citation type="journal article" date="2019" name="Mol. Ecol. Resour.">
        <title>Chromosome-level genome assembly of Triplophysa tibetana, a fish adapted to the harsh high-altitude environment of the Tibetan Plateau.</title>
        <authorList>
            <person name="Yang X."/>
            <person name="Liu H."/>
            <person name="Ma Z."/>
            <person name="Zou Y."/>
            <person name="Zou M."/>
            <person name="Mao Y."/>
            <person name="Li X."/>
            <person name="Wang H."/>
            <person name="Chen T."/>
            <person name="Wang W."/>
            <person name="Yang R."/>
        </authorList>
    </citation>
    <scope>NUCLEOTIDE SEQUENCE [LARGE SCALE GENOMIC DNA]</scope>
    <source>
        <strain evidence="2">TTIB1903HZAU</strain>
        <tissue evidence="2">Muscle</tissue>
    </source>
</reference>
<keyword evidence="3" id="KW-1185">Reference proteome</keyword>
<evidence type="ECO:0000313" key="2">
    <source>
        <dbReference type="EMBL" id="KAA0721619.1"/>
    </source>
</evidence>
<comment type="caution">
    <text evidence="2">The sequence shown here is derived from an EMBL/GenBank/DDBJ whole genome shotgun (WGS) entry which is preliminary data.</text>
</comment>
<sequence>MTVTFRVTLFRPCVERFTSSRVDTIASQREVVQREQSESPFAETLRSTFPQLQGGEYELCRVVAQRLVSPLCLDVKTLPPVASSLEAQVAFSPAAPVASSPEAQVDFHSPDLLEDTYIWEEEEEE</sequence>